<sequence length="303" mass="31817">MKMPLQPESSSLRTIGIDIGGTHIRSIISDGLNIGQVNIEKTPNTYDVLLSTLRRIIESGKSTGELSSVGLGLPGRTDPEKPIWIPKLPFLNQSPLMIDLEKLTHLPTTLINDAQAALVGEVNFGAAKGCRNVVLVTLGTGIGGGVMIDGKIYLGHNGTAGSFGWLLAPVRVFPNPEHGPWERWASGNSLLNASRDLGLSVSELIEQANESPESQAGGVLTDFASRIGKGLGSLASIFDPQIVVVSGGLVNSWSLLRNGVQDGFNSTASPSVRNTPIKVAILGSDAGAVGASVTSRNYFNTNN</sequence>
<gene>
    <name evidence="1" type="ORF">UFOPK3167_00942</name>
</gene>
<dbReference type="PANTHER" id="PTHR18964">
    <property type="entry name" value="ROK (REPRESSOR, ORF, KINASE) FAMILY"/>
    <property type="match status" value="1"/>
</dbReference>
<dbReference type="AlphaFoldDB" id="A0A6J7ABU0"/>
<accession>A0A6J7ABU0</accession>
<organism evidence="1">
    <name type="scientific">freshwater metagenome</name>
    <dbReference type="NCBI Taxonomy" id="449393"/>
    <lineage>
        <taxon>unclassified sequences</taxon>
        <taxon>metagenomes</taxon>
        <taxon>ecological metagenomes</taxon>
    </lineage>
</organism>
<protein>
    <submittedName>
        <fullName evidence="1">Unannotated protein</fullName>
    </submittedName>
</protein>
<dbReference type="Pfam" id="PF00480">
    <property type="entry name" value="ROK"/>
    <property type="match status" value="1"/>
</dbReference>
<dbReference type="InterPro" id="IPR043129">
    <property type="entry name" value="ATPase_NBD"/>
</dbReference>
<dbReference type="SUPFAM" id="SSF53067">
    <property type="entry name" value="Actin-like ATPase domain"/>
    <property type="match status" value="1"/>
</dbReference>
<proteinExistence type="predicted"/>
<reference evidence="1" key="1">
    <citation type="submission" date="2020-05" db="EMBL/GenBank/DDBJ databases">
        <authorList>
            <person name="Chiriac C."/>
            <person name="Salcher M."/>
            <person name="Ghai R."/>
            <person name="Kavagutti S V."/>
        </authorList>
    </citation>
    <scope>NUCLEOTIDE SEQUENCE</scope>
</reference>
<evidence type="ECO:0000313" key="1">
    <source>
        <dbReference type="EMBL" id="CAB4830307.1"/>
    </source>
</evidence>
<dbReference type="Gene3D" id="3.30.420.40">
    <property type="match status" value="2"/>
</dbReference>
<dbReference type="EMBL" id="CAFABF010000049">
    <property type="protein sequence ID" value="CAB4830307.1"/>
    <property type="molecule type" value="Genomic_DNA"/>
</dbReference>
<dbReference type="PANTHER" id="PTHR18964:SF149">
    <property type="entry name" value="BIFUNCTIONAL UDP-N-ACETYLGLUCOSAMINE 2-EPIMERASE_N-ACETYLMANNOSAMINE KINASE"/>
    <property type="match status" value="1"/>
</dbReference>
<name>A0A6J7ABU0_9ZZZZ</name>
<dbReference type="InterPro" id="IPR000600">
    <property type="entry name" value="ROK"/>
</dbReference>